<sequence length="238" mass="26267">MLENGPALEVDSGNGSQGISCKSRSLDFKEPSDNADEVLEASSNAQDERNEYFSSVNLEETRAEYFSDSGSDWNDTGSAKNSTPVISREKAVLRYASYMERHVGTQTDFSLAVADVPMEIEEALKEFRLEDTTDTKPKFCGTPIQAWIKKGFVVRSSSPKSFEKRRCYNSHSSSEVRHQLKEPCAWRSQPSVLSDDASFVEPNSGGSSIGRISNASSIADVSRVEDVSLHLNISGMMR</sequence>
<proteinExistence type="predicted"/>
<evidence type="ECO:0000313" key="2">
    <source>
        <dbReference type="EMBL" id="CAD7284850.1"/>
    </source>
</evidence>
<reference evidence="2" key="1">
    <citation type="submission" date="2020-11" db="EMBL/GenBank/DDBJ databases">
        <authorList>
            <person name="Tran Van P."/>
        </authorList>
    </citation>
    <scope>NUCLEOTIDE SEQUENCE</scope>
</reference>
<dbReference type="EMBL" id="OA892165">
    <property type="protein sequence ID" value="CAD7284850.1"/>
    <property type="molecule type" value="Genomic_DNA"/>
</dbReference>
<protein>
    <submittedName>
        <fullName evidence="2">Uncharacterized protein</fullName>
    </submittedName>
</protein>
<organism evidence="2">
    <name type="scientific">Notodromas monacha</name>
    <dbReference type="NCBI Taxonomy" id="399045"/>
    <lineage>
        <taxon>Eukaryota</taxon>
        <taxon>Metazoa</taxon>
        <taxon>Ecdysozoa</taxon>
        <taxon>Arthropoda</taxon>
        <taxon>Crustacea</taxon>
        <taxon>Oligostraca</taxon>
        <taxon>Ostracoda</taxon>
        <taxon>Podocopa</taxon>
        <taxon>Podocopida</taxon>
        <taxon>Cypridocopina</taxon>
        <taxon>Cypridoidea</taxon>
        <taxon>Cyprididae</taxon>
        <taxon>Notodromas</taxon>
    </lineage>
</organism>
<feature type="region of interest" description="Disordered" evidence="1">
    <location>
        <begin position="1"/>
        <end position="48"/>
    </location>
</feature>
<name>A0A7R9GKU3_9CRUS</name>
<evidence type="ECO:0000256" key="1">
    <source>
        <dbReference type="SAM" id="MobiDB-lite"/>
    </source>
</evidence>
<gene>
    <name evidence="2" type="ORF">NMOB1V02_LOCUS12454</name>
</gene>
<keyword evidence="3" id="KW-1185">Reference proteome</keyword>
<dbReference type="EMBL" id="CAJPEX010010128">
    <property type="protein sequence ID" value="CAG0925002.1"/>
    <property type="molecule type" value="Genomic_DNA"/>
</dbReference>
<dbReference type="AlphaFoldDB" id="A0A7R9GKU3"/>
<accession>A0A7R9GKU3</accession>
<evidence type="ECO:0000313" key="3">
    <source>
        <dbReference type="Proteomes" id="UP000678499"/>
    </source>
</evidence>
<dbReference type="Proteomes" id="UP000678499">
    <property type="component" value="Unassembled WGS sequence"/>
</dbReference>
<feature type="compositionally biased region" description="Polar residues" evidence="1">
    <location>
        <begin position="13"/>
        <end position="23"/>
    </location>
</feature>